<evidence type="ECO:0000313" key="2">
    <source>
        <dbReference type="Proteomes" id="UP000694257"/>
    </source>
</evidence>
<dbReference type="EMBL" id="CP078145">
    <property type="protein sequence ID" value="QXN89285.1"/>
    <property type="molecule type" value="Genomic_DNA"/>
</dbReference>
<dbReference type="RefSeq" id="WP_218470161.1">
    <property type="nucleotide sequence ID" value="NZ_BAABJN010000003.1"/>
</dbReference>
<evidence type="ECO:0000313" key="1">
    <source>
        <dbReference type="EMBL" id="QXN89285.1"/>
    </source>
</evidence>
<organism evidence="1 2">
    <name type="scientific">Nocardia iowensis</name>
    <dbReference type="NCBI Taxonomy" id="204891"/>
    <lineage>
        <taxon>Bacteria</taxon>
        <taxon>Bacillati</taxon>
        <taxon>Actinomycetota</taxon>
        <taxon>Actinomycetes</taxon>
        <taxon>Mycobacteriales</taxon>
        <taxon>Nocardiaceae</taxon>
        <taxon>Nocardia</taxon>
    </lineage>
</organism>
<proteinExistence type="predicted"/>
<protein>
    <submittedName>
        <fullName evidence="1">Inositol monophosphatase</fullName>
    </submittedName>
</protein>
<gene>
    <name evidence="1" type="ORF">KV110_27595</name>
</gene>
<dbReference type="Pfam" id="PF00459">
    <property type="entry name" value="Inositol_P"/>
    <property type="match status" value="1"/>
</dbReference>
<dbReference type="InterPro" id="IPR000760">
    <property type="entry name" value="Inositol_monophosphatase-like"/>
</dbReference>
<dbReference type="PANTHER" id="PTHR20854:SF4">
    <property type="entry name" value="INOSITOL-1-MONOPHOSPHATASE-RELATED"/>
    <property type="match status" value="1"/>
</dbReference>
<dbReference type="PANTHER" id="PTHR20854">
    <property type="entry name" value="INOSITOL MONOPHOSPHATASE"/>
    <property type="match status" value="1"/>
</dbReference>
<accession>A0ABX8RLX1</accession>
<name>A0ABX8RLX1_NOCIO</name>
<reference evidence="1 2" key="1">
    <citation type="submission" date="2021-07" db="EMBL/GenBank/DDBJ databases">
        <title>Whole Genome Sequence of Nocardia Iowensis.</title>
        <authorList>
            <person name="Lamm A."/>
            <person name="Collins-Fairclough A.M."/>
            <person name="Bunk B."/>
            <person name="Sproer C."/>
        </authorList>
    </citation>
    <scope>NUCLEOTIDE SEQUENCE [LARGE SCALE GENOMIC DNA]</scope>
    <source>
        <strain evidence="1 2">NRRL 5646</strain>
    </source>
</reference>
<sequence length="285" mass="30248">MSQVLPDTLVDVAAEVAVTAAVEAGQAIRSGLLGALTVSTKDASGDVVTELDLRAEQIILRHIRRAFPDHRILAEESGVLDSTDDSWCWVVDPLDGTNNIAIGLPVCTVGIALCHHGTPVLGVVHEPIADRTWTAVRGRGALGPNGPLWHPAHRPAATAPVLAWLQGYPVTRADPTARALRLTLESASRRLIQLWSPLLCWVMLSNGDIDGFVGYRAGLVDLPAGALLAREAGMHITDFDGTVLDERLELPTGEVDFIAGSAEMMSDLTLLVKSAAEVTVTGLPD</sequence>
<dbReference type="Proteomes" id="UP000694257">
    <property type="component" value="Chromosome"/>
</dbReference>
<keyword evidence="2" id="KW-1185">Reference proteome</keyword>